<evidence type="ECO:0000313" key="13">
    <source>
        <dbReference type="EMBL" id="MBC8542264.1"/>
    </source>
</evidence>
<keyword evidence="2 10" id="KW-0132">Cell division</keyword>
<dbReference type="InterPro" id="IPR006009">
    <property type="entry name" value="GlcNAc_MurG"/>
</dbReference>
<gene>
    <name evidence="10" type="primary">murG</name>
    <name evidence="13" type="ORF">H8730_01685</name>
</gene>
<feature type="domain" description="Glycosyl transferase family 28 C-terminal" evidence="12">
    <location>
        <begin position="188"/>
        <end position="343"/>
    </location>
</feature>
<keyword evidence="1 10" id="KW-1003">Cell membrane</keyword>
<feature type="binding site" evidence="10">
    <location>
        <position position="195"/>
    </location>
    <ligand>
        <name>UDP-N-acetyl-alpha-D-glucosamine</name>
        <dbReference type="ChEBI" id="CHEBI:57705"/>
    </ligand>
</feature>
<evidence type="ECO:0000256" key="3">
    <source>
        <dbReference type="ARBA" id="ARBA00022676"/>
    </source>
</evidence>
<reference evidence="13" key="1">
    <citation type="submission" date="2020-08" db="EMBL/GenBank/DDBJ databases">
        <title>Genome public.</title>
        <authorList>
            <person name="Liu C."/>
            <person name="Sun Q."/>
        </authorList>
    </citation>
    <scope>NUCLEOTIDE SEQUENCE</scope>
    <source>
        <strain evidence="13">NSJ-32</strain>
    </source>
</reference>
<keyword evidence="3 10" id="KW-0328">Glycosyltransferase</keyword>
<evidence type="ECO:0000259" key="12">
    <source>
        <dbReference type="Pfam" id="PF04101"/>
    </source>
</evidence>
<evidence type="ECO:0000256" key="9">
    <source>
        <dbReference type="ARBA" id="ARBA00023316"/>
    </source>
</evidence>
<dbReference type="CDD" id="cd03785">
    <property type="entry name" value="GT28_MurG"/>
    <property type="match status" value="1"/>
</dbReference>
<dbReference type="AlphaFoldDB" id="A0A926DS28"/>
<dbReference type="HAMAP" id="MF_00033">
    <property type="entry name" value="MurG"/>
    <property type="match status" value="1"/>
</dbReference>
<dbReference type="Proteomes" id="UP000657006">
    <property type="component" value="Unassembled WGS sequence"/>
</dbReference>
<keyword evidence="14" id="KW-1185">Reference proteome</keyword>
<feature type="domain" description="Glycosyltransferase family 28 N-terminal" evidence="11">
    <location>
        <begin position="5"/>
        <end position="142"/>
    </location>
</feature>
<protein>
    <recommendedName>
        <fullName evidence="10">UDP-N-acetylglucosamine--N-acetylmuramyl-(pentapeptide) pyrophosphoryl-undecaprenol N-acetylglucosamine transferase</fullName>
        <ecNumber evidence="10">2.4.1.227</ecNumber>
    </recommendedName>
    <alternativeName>
        <fullName evidence="10">Undecaprenyl-PP-MurNAc-pentapeptide-UDPGlcNAc GlcNAc transferase</fullName>
    </alternativeName>
</protein>
<evidence type="ECO:0000256" key="8">
    <source>
        <dbReference type="ARBA" id="ARBA00023306"/>
    </source>
</evidence>
<dbReference type="NCBIfam" id="TIGR01133">
    <property type="entry name" value="murG"/>
    <property type="match status" value="1"/>
</dbReference>
<dbReference type="InterPro" id="IPR007235">
    <property type="entry name" value="Glyco_trans_28_C"/>
</dbReference>
<name>A0A926DS28_9FIRM</name>
<dbReference type="GO" id="GO:0051301">
    <property type="term" value="P:cell division"/>
    <property type="evidence" value="ECO:0007669"/>
    <property type="project" value="UniProtKB-KW"/>
</dbReference>
<dbReference type="NCBIfam" id="NF009102">
    <property type="entry name" value="PRK12446.1"/>
    <property type="match status" value="1"/>
</dbReference>
<keyword evidence="4 10" id="KW-0808">Transferase</keyword>
<dbReference type="EC" id="2.4.1.227" evidence="10"/>
<dbReference type="Pfam" id="PF04101">
    <property type="entry name" value="Glyco_tran_28_C"/>
    <property type="match status" value="1"/>
</dbReference>
<dbReference type="GO" id="GO:0005975">
    <property type="term" value="P:carbohydrate metabolic process"/>
    <property type="evidence" value="ECO:0007669"/>
    <property type="project" value="InterPro"/>
</dbReference>
<feature type="binding site" evidence="10">
    <location>
        <position position="290"/>
    </location>
    <ligand>
        <name>UDP-N-acetyl-alpha-D-glucosamine</name>
        <dbReference type="ChEBI" id="CHEBI:57705"/>
    </ligand>
</feature>
<evidence type="ECO:0000256" key="1">
    <source>
        <dbReference type="ARBA" id="ARBA00022475"/>
    </source>
</evidence>
<evidence type="ECO:0000256" key="7">
    <source>
        <dbReference type="ARBA" id="ARBA00023136"/>
    </source>
</evidence>
<keyword evidence="8 10" id="KW-0131">Cell cycle</keyword>
<evidence type="ECO:0000256" key="10">
    <source>
        <dbReference type="HAMAP-Rule" id="MF_00033"/>
    </source>
</evidence>
<accession>A0A926DS28</accession>
<evidence type="ECO:0000256" key="5">
    <source>
        <dbReference type="ARBA" id="ARBA00022960"/>
    </source>
</evidence>
<evidence type="ECO:0000256" key="2">
    <source>
        <dbReference type="ARBA" id="ARBA00022618"/>
    </source>
</evidence>
<comment type="caution">
    <text evidence="13">The sequence shown here is derived from an EMBL/GenBank/DDBJ whole genome shotgun (WGS) entry which is preliminary data.</text>
</comment>
<comment type="function">
    <text evidence="10">Cell wall formation. Catalyzes the transfer of a GlcNAc subunit on undecaprenyl-pyrophosphoryl-MurNAc-pentapeptide (lipid intermediate I) to form undecaprenyl-pyrophosphoryl-MurNAc-(pentapeptide)GlcNAc (lipid intermediate II).</text>
</comment>
<dbReference type="Gene3D" id="3.40.50.2000">
    <property type="entry name" value="Glycogen Phosphorylase B"/>
    <property type="match status" value="2"/>
</dbReference>
<keyword evidence="9 10" id="KW-0961">Cell wall biogenesis/degradation</keyword>
<comment type="subcellular location">
    <subcellularLocation>
        <location evidence="10">Cell membrane</location>
        <topology evidence="10">Peripheral membrane protein</topology>
        <orientation evidence="10">Cytoplasmic side</orientation>
    </subcellularLocation>
</comment>
<dbReference type="Pfam" id="PF03033">
    <property type="entry name" value="Glyco_transf_28"/>
    <property type="match status" value="1"/>
</dbReference>
<dbReference type="GO" id="GO:0050511">
    <property type="term" value="F:undecaprenyldiphospho-muramoylpentapeptide beta-N-acetylglucosaminyltransferase activity"/>
    <property type="evidence" value="ECO:0007669"/>
    <property type="project" value="UniProtKB-UniRule"/>
</dbReference>
<evidence type="ECO:0000256" key="6">
    <source>
        <dbReference type="ARBA" id="ARBA00022984"/>
    </source>
</evidence>
<comment type="caution">
    <text evidence="10">Lacks conserved residue(s) required for the propagation of feature annotation.</text>
</comment>
<dbReference type="GO" id="GO:0009252">
    <property type="term" value="P:peptidoglycan biosynthetic process"/>
    <property type="evidence" value="ECO:0007669"/>
    <property type="project" value="UniProtKB-UniRule"/>
</dbReference>
<sequence>MKKCVLLTGGGTAGHVTPNMALIPHLQEAGLDIVYVGSYDGIEKKLIEGMGIPYYPIQSGKMRRYFDIKNFTDPFRVIQGWGQALKLIKRLKPTVIFSKGGFVSVPVVMAGKMAGVPCVIHESDMTPGLANKLAVPFARKVCTNFEETLQYLPEKKAVYTGTPIRESLLRGSRFEGLRITGFPEDKPVILIMGGSMGAGAVNETVWQAAPELVKEYSVIHLCGKGKRNDSLAGLAGYLQMEYADTELPHLYAIADVMVSRAGANALAEIIALRVPNILIPLPLSASRGDQILNARSFEKKGYSYVLEQEGMTAQRLREAIDTVYQNRGVYKSAMSATHVKSGIEEVMKIILHYAG</sequence>
<keyword evidence="6 10" id="KW-0573">Peptidoglycan synthesis</keyword>
<evidence type="ECO:0000259" key="11">
    <source>
        <dbReference type="Pfam" id="PF03033"/>
    </source>
</evidence>
<dbReference type="InterPro" id="IPR004276">
    <property type="entry name" value="GlycoTrans_28_N"/>
</dbReference>
<feature type="binding site" evidence="10">
    <location>
        <begin position="12"/>
        <end position="14"/>
    </location>
    <ligand>
        <name>UDP-N-acetyl-alpha-D-glucosamine</name>
        <dbReference type="ChEBI" id="CHEBI:57705"/>
    </ligand>
</feature>
<dbReference type="RefSeq" id="WP_177719110.1">
    <property type="nucleotide sequence ID" value="NZ_JACRSQ010000002.1"/>
</dbReference>
<dbReference type="PANTHER" id="PTHR21015">
    <property type="entry name" value="UDP-N-ACETYLGLUCOSAMINE--N-ACETYLMURAMYL-(PENTAPEPTIDE) PYROPHOSPHORYL-UNDECAPRENOL N-ACETYLGLUCOSAMINE TRANSFERASE 1"/>
    <property type="match status" value="1"/>
</dbReference>
<dbReference type="PANTHER" id="PTHR21015:SF27">
    <property type="entry name" value="UDP-N-ACETYLGLUCOSAMINE--N-ACETYLMURAMYL-(PENTAPEPTIDE) PYROPHOSPHORYL-UNDECAPRENOL N-ACETYLGLUCOSAMINE TRANSFERASE"/>
    <property type="match status" value="1"/>
</dbReference>
<proteinExistence type="inferred from homology"/>
<comment type="catalytic activity">
    <reaction evidence="10">
        <text>di-trans,octa-cis-undecaprenyl diphospho-N-acetyl-alpha-D-muramoyl-L-alanyl-D-glutamyl-meso-2,6-diaminopimeloyl-D-alanyl-D-alanine + UDP-N-acetyl-alpha-D-glucosamine = di-trans,octa-cis-undecaprenyl diphospho-[N-acetyl-alpha-D-glucosaminyl-(1-&gt;4)]-N-acetyl-alpha-D-muramoyl-L-alanyl-D-glutamyl-meso-2,6-diaminopimeloyl-D-alanyl-D-alanine + UDP + H(+)</text>
        <dbReference type="Rhea" id="RHEA:31227"/>
        <dbReference type="ChEBI" id="CHEBI:15378"/>
        <dbReference type="ChEBI" id="CHEBI:57705"/>
        <dbReference type="ChEBI" id="CHEBI:58223"/>
        <dbReference type="ChEBI" id="CHEBI:61387"/>
        <dbReference type="ChEBI" id="CHEBI:61388"/>
        <dbReference type="EC" id="2.4.1.227"/>
    </reaction>
</comment>
<organism evidence="13 14">
    <name type="scientific">Bianquea renquensis</name>
    <dbReference type="NCBI Taxonomy" id="2763661"/>
    <lineage>
        <taxon>Bacteria</taxon>
        <taxon>Bacillati</taxon>
        <taxon>Bacillota</taxon>
        <taxon>Clostridia</taxon>
        <taxon>Eubacteriales</taxon>
        <taxon>Bianqueaceae</taxon>
        <taxon>Bianquea</taxon>
    </lineage>
</organism>
<keyword evidence="7 10" id="KW-0472">Membrane</keyword>
<evidence type="ECO:0000313" key="14">
    <source>
        <dbReference type="Proteomes" id="UP000657006"/>
    </source>
</evidence>
<dbReference type="GO" id="GO:0005886">
    <property type="term" value="C:plasma membrane"/>
    <property type="evidence" value="ECO:0007669"/>
    <property type="project" value="UniProtKB-SubCell"/>
</dbReference>
<dbReference type="EMBL" id="JACRSQ010000002">
    <property type="protein sequence ID" value="MBC8542264.1"/>
    <property type="molecule type" value="Genomic_DNA"/>
</dbReference>
<dbReference type="GO" id="GO:0008360">
    <property type="term" value="P:regulation of cell shape"/>
    <property type="evidence" value="ECO:0007669"/>
    <property type="project" value="UniProtKB-KW"/>
</dbReference>
<dbReference type="GO" id="GO:0071555">
    <property type="term" value="P:cell wall organization"/>
    <property type="evidence" value="ECO:0007669"/>
    <property type="project" value="UniProtKB-KW"/>
</dbReference>
<comment type="pathway">
    <text evidence="10">Cell wall biogenesis; peptidoglycan biosynthesis.</text>
</comment>
<feature type="binding site" evidence="10">
    <location>
        <position position="165"/>
    </location>
    <ligand>
        <name>UDP-N-acetyl-alpha-D-glucosamine</name>
        <dbReference type="ChEBI" id="CHEBI:57705"/>
    </ligand>
</feature>
<keyword evidence="5 10" id="KW-0133">Cell shape</keyword>
<comment type="similarity">
    <text evidence="10">Belongs to the glycosyltransferase 28 family. MurG subfamily.</text>
</comment>
<dbReference type="SUPFAM" id="SSF53756">
    <property type="entry name" value="UDP-Glycosyltransferase/glycogen phosphorylase"/>
    <property type="match status" value="1"/>
</dbReference>
<evidence type="ECO:0000256" key="4">
    <source>
        <dbReference type="ARBA" id="ARBA00022679"/>
    </source>
</evidence>